<dbReference type="Pfam" id="PF12625">
    <property type="entry name" value="Arabinose_bd"/>
    <property type="match status" value="1"/>
</dbReference>
<reference evidence="5" key="1">
    <citation type="submission" date="2021-03" db="EMBL/GenBank/DDBJ databases">
        <title>Antimicrobial resistance genes in bacteria isolated from Japanese honey, and their potential for conferring macrolide and lincosamide resistance in the American foulbrood pathogen Paenibacillus larvae.</title>
        <authorList>
            <person name="Okamoto M."/>
            <person name="Kumagai M."/>
            <person name="Kanamori H."/>
            <person name="Takamatsu D."/>
        </authorList>
    </citation>
    <scope>NUCLEOTIDE SEQUENCE</scope>
    <source>
        <strain evidence="5">J2TS6</strain>
    </source>
</reference>
<evidence type="ECO:0000256" key="3">
    <source>
        <dbReference type="ARBA" id="ARBA00023163"/>
    </source>
</evidence>
<evidence type="ECO:0000256" key="2">
    <source>
        <dbReference type="ARBA" id="ARBA00023125"/>
    </source>
</evidence>
<dbReference type="Gene3D" id="1.10.10.60">
    <property type="entry name" value="Homeodomain-like"/>
    <property type="match status" value="1"/>
</dbReference>
<keyword evidence="6" id="KW-1185">Reference proteome</keyword>
<dbReference type="AlphaFoldDB" id="A0A919XI48"/>
<evidence type="ECO:0000256" key="1">
    <source>
        <dbReference type="ARBA" id="ARBA00023015"/>
    </source>
</evidence>
<keyword evidence="1" id="KW-0805">Transcription regulation</keyword>
<dbReference type="PROSITE" id="PS01124">
    <property type="entry name" value="HTH_ARAC_FAMILY_2"/>
    <property type="match status" value="1"/>
</dbReference>
<dbReference type="PANTHER" id="PTHR47894:SF1">
    <property type="entry name" value="HTH-TYPE TRANSCRIPTIONAL REGULATOR VQSM"/>
    <property type="match status" value="1"/>
</dbReference>
<dbReference type="Proteomes" id="UP000679779">
    <property type="component" value="Unassembled WGS sequence"/>
</dbReference>
<protein>
    <submittedName>
        <fullName evidence="5">Ornithine utilization regulator</fullName>
    </submittedName>
</protein>
<proteinExistence type="predicted"/>
<organism evidence="5 6">
    <name type="scientific">Paenibacillus albilobatus</name>
    <dbReference type="NCBI Taxonomy" id="2716884"/>
    <lineage>
        <taxon>Bacteria</taxon>
        <taxon>Bacillati</taxon>
        <taxon>Bacillota</taxon>
        <taxon>Bacilli</taxon>
        <taxon>Bacillales</taxon>
        <taxon>Paenibacillaceae</taxon>
        <taxon>Paenibacillus</taxon>
    </lineage>
</organism>
<dbReference type="GO" id="GO:0000976">
    <property type="term" value="F:transcription cis-regulatory region binding"/>
    <property type="evidence" value="ECO:0007669"/>
    <property type="project" value="TreeGrafter"/>
</dbReference>
<comment type="caution">
    <text evidence="5">The sequence shown here is derived from an EMBL/GenBank/DDBJ whole genome shotgun (WGS) entry which is preliminary data.</text>
</comment>
<accession>A0A919XI48</accession>
<dbReference type="EMBL" id="BORQ01000004">
    <property type="protein sequence ID" value="GIO32626.1"/>
    <property type="molecule type" value="Genomic_DNA"/>
</dbReference>
<dbReference type="GO" id="GO:0005829">
    <property type="term" value="C:cytosol"/>
    <property type="evidence" value="ECO:0007669"/>
    <property type="project" value="TreeGrafter"/>
</dbReference>
<sequence length="350" mass="38704">MKTMDVPVTLLWPIRKSMAAKGLDWEAFCAYAGIDVGLPGRTDARIETEELERIMQSAADYTKDPAFGLHQGQAMHLTDLGVLGYAMLHSKTIGDALAAYQKYNDVVCGQYNAEIEIAGDEAVVRMVPRQSGRGFSRHCIEDMAASLVQIILQLSGKPVNLTEASFSHARQAPAEAYAAAFGGVIPLFGQEHNALAFRKEVLDYPVLGADSRLFAVFEGVVEDVRKTLVQGLVLSSRLREWILSSMPFFFPTLQDAAKEMRMSARTLQARLKEEGTTYNRLANEVRRELAIRYLARPEHTVTEIAYLLHFSEPSSFHAAFKKWTGKAPGEYRAENGHIASPQAAFGMASD</sequence>
<feature type="domain" description="HTH araC/xylS-type" evidence="4">
    <location>
        <begin position="236"/>
        <end position="334"/>
    </location>
</feature>
<gene>
    <name evidence="5" type="primary">oruR</name>
    <name evidence="5" type="ORF">J2TS6_37670</name>
</gene>
<dbReference type="Pfam" id="PF12833">
    <property type="entry name" value="HTH_18"/>
    <property type="match status" value="1"/>
</dbReference>
<name>A0A919XI48_9BACL</name>
<dbReference type="SMART" id="SM00342">
    <property type="entry name" value="HTH_ARAC"/>
    <property type="match status" value="1"/>
</dbReference>
<evidence type="ECO:0000313" key="5">
    <source>
        <dbReference type="EMBL" id="GIO32626.1"/>
    </source>
</evidence>
<evidence type="ECO:0000313" key="6">
    <source>
        <dbReference type="Proteomes" id="UP000679779"/>
    </source>
</evidence>
<dbReference type="GO" id="GO:0003700">
    <property type="term" value="F:DNA-binding transcription factor activity"/>
    <property type="evidence" value="ECO:0007669"/>
    <property type="project" value="InterPro"/>
</dbReference>
<dbReference type="PANTHER" id="PTHR47894">
    <property type="entry name" value="HTH-TYPE TRANSCRIPTIONAL REGULATOR GADX"/>
    <property type="match status" value="1"/>
</dbReference>
<dbReference type="InterPro" id="IPR018060">
    <property type="entry name" value="HTH_AraC"/>
</dbReference>
<keyword evidence="3" id="KW-0804">Transcription</keyword>
<dbReference type="InterPro" id="IPR009057">
    <property type="entry name" value="Homeodomain-like_sf"/>
</dbReference>
<dbReference type="SUPFAM" id="SSF46689">
    <property type="entry name" value="Homeodomain-like"/>
    <property type="match status" value="1"/>
</dbReference>
<evidence type="ECO:0000259" key="4">
    <source>
        <dbReference type="PROSITE" id="PS01124"/>
    </source>
</evidence>
<keyword evidence="2" id="KW-0238">DNA-binding</keyword>
<dbReference type="InterPro" id="IPR032687">
    <property type="entry name" value="AraC-type_N"/>
</dbReference>